<gene>
    <name evidence="4" type="primary">IFNGR2</name>
</gene>
<keyword evidence="2" id="KW-0732">Signal</keyword>
<name>A0A670JX86_PODMU</name>
<dbReference type="PANTHER" id="PTHR20859">
    <property type="entry name" value="INTERFERON/INTERLEUKIN RECEPTOR"/>
    <property type="match status" value="1"/>
</dbReference>
<dbReference type="GeneTree" id="ENSGT00940000160503"/>
<dbReference type="Pfam" id="PF01108">
    <property type="entry name" value="Tissue_fac"/>
    <property type="match status" value="1"/>
</dbReference>
<dbReference type="SUPFAM" id="SSF49265">
    <property type="entry name" value="Fibronectin type III"/>
    <property type="match status" value="2"/>
</dbReference>
<dbReference type="Pfam" id="PF09294">
    <property type="entry name" value="Interfer-bind"/>
    <property type="match status" value="1"/>
</dbReference>
<dbReference type="AlphaFoldDB" id="A0A670JX86"/>
<dbReference type="GO" id="GO:0004896">
    <property type="term" value="F:cytokine receptor activity"/>
    <property type="evidence" value="ECO:0007669"/>
    <property type="project" value="TreeGrafter"/>
</dbReference>
<keyword evidence="1" id="KW-1133">Transmembrane helix</keyword>
<keyword evidence="1" id="KW-0472">Membrane</keyword>
<evidence type="ECO:0000313" key="4">
    <source>
        <dbReference type="Ensembl" id="ENSPMRP00000029076.1"/>
    </source>
</evidence>
<dbReference type="Ensembl" id="ENSPMRT00000030844.1">
    <property type="protein sequence ID" value="ENSPMRP00000029076.1"/>
    <property type="gene ID" value="ENSPMRG00000018796.1"/>
</dbReference>
<dbReference type="InterPro" id="IPR003961">
    <property type="entry name" value="FN3_dom"/>
</dbReference>
<reference evidence="4" key="2">
    <citation type="submission" date="2025-08" db="UniProtKB">
        <authorList>
            <consortium name="Ensembl"/>
        </authorList>
    </citation>
    <scope>IDENTIFICATION</scope>
</reference>
<feature type="signal peptide" evidence="2">
    <location>
        <begin position="1"/>
        <end position="19"/>
    </location>
</feature>
<feature type="domain" description="Fibronectin type-III" evidence="3">
    <location>
        <begin position="30"/>
        <end position="126"/>
    </location>
</feature>
<reference evidence="4 5" key="1">
    <citation type="journal article" date="2019" name="Proc. Natl. Acad. Sci. U.S.A.">
        <title>Regulatory changes in pterin and carotenoid genes underlie balanced color polymorphisms in the wall lizard.</title>
        <authorList>
            <person name="Andrade P."/>
            <person name="Pinho C."/>
            <person name="Perez I de Lanuza G."/>
            <person name="Afonso S."/>
            <person name="Brejcha J."/>
            <person name="Rubin C.J."/>
            <person name="Wallerman O."/>
            <person name="Pereira P."/>
            <person name="Sabatino S.J."/>
            <person name="Bellati A."/>
            <person name="Pellitteri-Rosa D."/>
            <person name="Bosakova Z."/>
            <person name="Bunikis I."/>
            <person name="Carretero M.A."/>
            <person name="Feiner N."/>
            <person name="Marsik P."/>
            <person name="Pauperio F."/>
            <person name="Salvi D."/>
            <person name="Soler L."/>
            <person name="While G.M."/>
            <person name="Uller T."/>
            <person name="Font E."/>
            <person name="Andersson L."/>
            <person name="Carneiro M."/>
        </authorList>
    </citation>
    <scope>NUCLEOTIDE SEQUENCE</scope>
</reference>
<dbReference type="PANTHER" id="PTHR20859:SF46">
    <property type="entry name" value="INTERFERON GAMMA RECEPTOR 2"/>
    <property type="match status" value="1"/>
</dbReference>
<organism evidence="4 5">
    <name type="scientific">Podarcis muralis</name>
    <name type="common">Wall lizard</name>
    <name type="synonym">Lacerta muralis</name>
    <dbReference type="NCBI Taxonomy" id="64176"/>
    <lineage>
        <taxon>Eukaryota</taxon>
        <taxon>Metazoa</taxon>
        <taxon>Chordata</taxon>
        <taxon>Craniata</taxon>
        <taxon>Vertebrata</taxon>
        <taxon>Euteleostomi</taxon>
        <taxon>Lepidosauria</taxon>
        <taxon>Squamata</taxon>
        <taxon>Bifurcata</taxon>
        <taxon>Unidentata</taxon>
        <taxon>Episquamata</taxon>
        <taxon>Laterata</taxon>
        <taxon>Lacertibaenia</taxon>
        <taxon>Lacertidae</taxon>
        <taxon>Podarcis</taxon>
    </lineage>
</organism>
<feature type="domain" description="Fibronectin type-III" evidence="3">
    <location>
        <begin position="128"/>
        <end position="225"/>
    </location>
</feature>
<dbReference type="RefSeq" id="XP_028582897.1">
    <property type="nucleotide sequence ID" value="XM_028727064.1"/>
</dbReference>
<dbReference type="PROSITE" id="PS50853">
    <property type="entry name" value="FN3"/>
    <property type="match status" value="2"/>
</dbReference>
<evidence type="ECO:0000256" key="1">
    <source>
        <dbReference type="SAM" id="Phobius"/>
    </source>
</evidence>
<dbReference type="OMA" id="YDHISIV"/>
<feature type="transmembrane region" description="Helical" evidence="1">
    <location>
        <begin position="229"/>
        <end position="253"/>
    </location>
</feature>
<accession>A0A670JX86</accession>
<dbReference type="GO" id="GO:0005886">
    <property type="term" value="C:plasma membrane"/>
    <property type="evidence" value="ECO:0007669"/>
    <property type="project" value="TreeGrafter"/>
</dbReference>
<proteinExistence type="predicted"/>
<keyword evidence="1" id="KW-0812">Transmembrane</keyword>
<reference evidence="4" key="3">
    <citation type="submission" date="2025-09" db="UniProtKB">
        <authorList>
            <consortium name="Ensembl"/>
        </authorList>
    </citation>
    <scope>IDENTIFICATION</scope>
</reference>
<evidence type="ECO:0000313" key="5">
    <source>
        <dbReference type="Proteomes" id="UP000472272"/>
    </source>
</evidence>
<dbReference type="KEGG" id="pmua:114596051"/>
<dbReference type="CDD" id="cd00063">
    <property type="entry name" value="FN3"/>
    <property type="match status" value="1"/>
</dbReference>
<evidence type="ECO:0000259" key="3">
    <source>
        <dbReference type="PROSITE" id="PS50853"/>
    </source>
</evidence>
<feature type="chain" id="PRO_5025654320" evidence="2">
    <location>
        <begin position="20"/>
        <end position="328"/>
    </location>
</feature>
<sequence length="328" mass="38015">MQPLGALWVLLCLARPLLGVAAPESFSLSAPENVTIQSYNFDNVLKWSPVTAINGSVTYSVEWKFKTRIASEEKVWKKVNCKDITKPECNFNHERNHDCIILHVRAEQGELKSAWTETKPFRAREDTILGPPRAINVSSDGTMIHISFLPPFEPAENKTEYFEYLIEYWEESTSEILRVLSKNRRETFKNLKERTVYCFQVTASIPHVILTCQKSEIKCKETTTDLMRILHIVLIFVFAIFILIGIFVCIKFIQKYRSVIKALWMPPLTIPSHFKEDLQNLHMTVVEEFQNCAGEDHWDNVSEISEQIETVTDNFTDQNQELTVEEHR</sequence>
<protein>
    <submittedName>
        <fullName evidence="4">Interferon gamma receptor 2</fullName>
    </submittedName>
</protein>
<dbReference type="GeneID" id="114596051"/>
<dbReference type="OrthoDB" id="9932619at2759"/>
<dbReference type="InterPro" id="IPR036116">
    <property type="entry name" value="FN3_sf"/>
</dbReference>
<dbReference type="CTD" id="3460"/>
<keyword evidence="5" id="KW-1185">Reference proteome</keyword>
<dbReference type="InterPro" id="IPR015373">
    <property type="entry name" value="Interferon/interleukin_rcp_dom"/>
</dbReference>
<dbReference type="Proteomes" id="UP000472272">
    <property type="component" value="Chromosome 4"/>
</dbReference>
<evidence type="ECO:0000256" key="2">
    <source>
        <dbReference type="SAM" id="SignalP"/>
    </source>
</evidence>
<dbReference type="InterPro" id="IPR013783">
    <property type="entry name" value="Ig-like_fold"/>
</dbReference>
<dbReference type="Gene3D" id="2.60.40.10">
    <property type="entry name" value="Immunoglobulins"/>
    <property type="match status" value="2"/>
</dbReference>
<dbReference type="InterPro" id="IPR050650">
    <property type="entry name" value="Type-II_Cytokine-TF_Rcpt"/>
</dbReference>